<dbReference type="OrthoDB" id="1905247at2"/>
<organism evidence="1 2">
    <name type="scientific">Clostridium liquoris</name>
    <dbReference type="NCBI Taxonomy" id="1289519"/>
    <lineage>
        <taxon>Bacteria</taxon>
        <taxon>Bacillati</taxon>
        <taxon>Bacillota</taxon>
        <taxon>Clostridia</taxon>
        <taxon>Eubacteriales</taxon>
        <taxon>Clostridiaceae</taxon>
        <taxon>Clostridium</taxon>
    </lineage>
</organism>
<evidence type="ECO:0000313" key="1">
    <source>
        <dbReference type="EMBL" id="PRR78154.1"/>
    </source>
</evidence>
<comment type="caution">
    <text evidence="1">The sequence shown here is derived from an EMBL/GenBank/DDBJ whole genome shotgun (WGS) entry which is preliminary data.</text>
</comment>
<keyword evidence="2" id="KW-1185">Reference proteome</keyword>
<accession>A0A2T0B2N3</accession>
<evidence type="ECO:0000313" key="2">
    <source>
        <dbReference type="Proteomes" id="UP000239706"/>
    </source>
</evidence>
<dbReference type="EMBL" id="PVXO01000051">
    <property type="protein sequence ID" value="PRR78154.1"/>
    <property type="molecule type" value="Genomic_DNA"/>
</dbReference>
<protein>
    <submittedName>
        <fullName evidence="1">Uncharacterized protein</fullName>
    </submittedName>
</protein>
<proteinExistence type="predicted"/>
<dbReference type="AlphaFoldDB" id="A0A2T0B2N3"/>
<dbReference type="RefSeq" id="WP_106063996.1">
    <property type="nucleotide sequence ID" value="NZ_PVXO01000051.1"/>
</dbReference>
<sequence>MTSRDRIKACMIGESVFKIGDYSSLVQGWNLYKSKISLEECTVLKIVDLYYVQEEENNLPKFRALVETNKGNVIDVAVVDLNDVRNSKENHEELIKIGYDFQEGCIYCKAYEQLNGEWKFYNIGVTEQNKCSEAV</sequence>
<name>A0A2T0B2N3_9CLOT</name>
<gene>
    <name evidence="1" type="ORF">CLLI_19180</name>
</gene>
<dbReference type="Proteomes" id="UP000239706">
    <property type="component" value="Unassembled WGS sequence"/>
</dbReference>
<reference evidence="1 2" key="1">
    <citation type="submission" date="2018-03" db="EMBL/GenBank/DDBJ databases">
        <title>Genome sequence of Clostridium liquoris DSM 100320.</title>
        <authorList>
            <person name="Poehlein A."/>
            <person name="Daniel R."/>
        </authorList>
    </citation>
    <scope>NUCLEOTIDE SEQUENCE [LARGE SCALE GENOMIC DNA]</scope>
    <source>
        <strain evidence="1 2">DSM 100320</strain>
    </source>
</reference>